<reference evidence="2" key="1">
    <citation type="journal article" date="2011" name="Nat. Biotechnol.">
        <title>The genomic sequence of the Chinese hamster ovary (CHO)-K1 cell line.</title>
        <authorList>
            <person name="Xu X."/>
            <person name="Nagarajan H."/>
            <person name="Lewis N.E."/>
            <person name="Pan S."/>
            <person name="Cai Z."/>
            <person name="Liu X."/>
            <person name="Chen W."/>
            <person name="Xie M."/>
            <person name="Wang W."/>
            <person name="Hammond S."/>
            <person name="Andersen M.R."/>
            <person name="Neff N."/>
            <person name="Passarelli B."/>
            <person name="Koh W."/>
            <person name="Fan H.C."/>
            <person name="Wang J."/>
            <person name="Gui Y."/>
            <person name="Lee K.H."/>
            <person name="Betenbaugh M.J."/>
            <person name="Quake S.R."/>
            <person name="Famili I."/>
            <person name="Palsson B.O."/>
            <person name="Wang J."/>
        </authorList>
    </citation>
    <scope>NUCLEOTIDE SEQUENCE [LARGE SCALE GENOMIC DNA]</scope>
    <source>
        <strain evidence="2">CHO K1 cell line</strain>
    </source>
</reference>
<dbReference type="AlphaFoldDB" id="G3II82"/>
<organism evidence="1 2">
    <name type="scientific">Cricetulus griseus</name>
    <name type="common">Chinese hamster</name>
    <name type="synonym">Cricetulus barabensis griseus</name>
    <dbReference type="NCBI Taxonomy" id="10029"/>
    <lineage>
        <taxon>Eukaryota</taxon>
        <taxon>Metazoa</taxon>
        <taxon>Chordata</taxon>
        <taxon>Craniata</taxon>
        <taxon>Vertebrata</taxon>
        <taxon>Euteleostomi</taxon>
        <taxon>Mammalia</taxon>
        <taxon>Eutheria</taxon>
        <taxon>Euarchontoglires</taxon>
        <taxon>Glires</taxon>
        <taxon>Rodentia</taxon>
        <taxon>Myomorpha</taxon>
        <taxon>Muroidea</taxon>
        <taxon>Cricetidae</taxon>
        <taxon>Cricetinae</taxon>
        <taxon>Cricetulus</taxon>
    </lineage>
</organism>
<sequence length="51" mass="5567">MLEGQNKGLLLSKTKGSQDVASALAQWFCEALLRGRGATDFINLFSNSHEL</sequence>
<evidence type="ECO:0000313" key="2">
    <source>
        <dbReference type="Proteomes" id="UP000001075"/>
    </source>
</evidence>
<proteinExistence type="predicted"/>
<evidence type="ECO:0000313" key="1">
    <source>
        <dbReference type="EMBL" id="EGW09446.1"/>
    </source>
</evidence>
<dbReference type="InParanoid" id="G3II82"/>
<dbReference type="Proteomes" id="UP000001075">
    <property type="component" value="Unassembled WGS sequence"/>
</dbReference>
<dbReference type="EMBL" id="JH002952">
    <property type="protein sequence ID" value="EGW09446.1"/>
    <property type="molecule type" value="Genomic_DNA"/>
</dbReference>
<name>G3II82_CRIGR</name>
<protein>
    <submittedName>
        <fullName evidence="1">Uncharacterized protein</fullName>
    </submittedName>
</protein>
<accession>G3II82</accession>
<gene>
    <name evidence="1" type="ORF">I79_023550</name>
</gene>